<proteinExistence type="predicted"/>
<dbReference type="AlphaFoldDB" id="A0A6B0U5D3"/>
<organism evidence="1">
    <name type="scientific">Ixodes ricinus</name>
    <name type="common">Common tick</name>
    <name type="synonym">Acarus ricinus</name>
    <dbReference type="NCBI Taxonomy" id="34613"/>
    <lineage>
        <taxon>Eukaryota</taxon>
        <taxon>Metazoa</taxon>
        <taxon>Ecdysozoa</taxon>
        <taxon>Arthropoda</taxon>
        <taxon>Chelicerata</taxon>
        <taxon>Arachnida</taxon>
        <taxon>Acari</taxon>
        <taxon>Parasitiformes</taxon>
        <taxon>Ixodida</taxon>
        <taxon>Ixodoidea</taxon>
        <taxon>Ixodidae</taxon>
        <taxon>Ixodinae</taxon>
        <taxon>Ixodes</taxon>
    </lineage>
</organism>
<accession>A0A6B0U5D3</accession>
<sequence>MAGTFRRFERLVCSSLCAASSASLFCSFRLSGVSGRMNSSATQRSQLLFQPLKWIRYSGILRPRLSFSTTSSKTFES</sequence>
<dbReference type="EMBL" id="GIFC01001662">
    <property type="protein sequence ID" value="MXU83745.1"/>
    <property type="molecule type" value="Transcribed_RNA"/>
</dbReference>
<evidence type="ECO:0000313" key="1">
    <source>
        <dbReference type="EMBL" id="MXU83745.1"/>
    </source>
</evidence>
<protein>
    <submittedName>
        <fullName evidence="1">Putative secreted protein</fullName>
    </submittedName>
</protein>
<name>A0A6B0U5D3_IXORI</name>
<reference evidence="1" key="1">
    <citation type="submission" date="2019-12" db="EMBL/GenBank/DDBJ databases">
        <title>An insight into the sialome of adult female Ixodes ricinus ticks feeding for 6 days.</title>
        <authorList>
            <person name="Perner J."/>
            <person name="Ribeiro J.M.C."/>
        </authorList>
    </citation>
    <scope>NUCLEOTIDE SEQUENCE</scope>
    <source>
        <strain evidence="1">Semi-engorged</strain>
        <tissue evidence="1">Salivary glands</tissue>
    </source>
</reference>